<comment type="caution">
    <text evidence="8">The sequence shown here is derived from an EMBL/GenBank/DDBJ whole genome shotgun (WGS) entry which is preliminary data.</text>
</comment>
<dbReference type="Proteomes" id="UP001190700">
    <property type="component" value="Unassembled WGS sequence"/>
</dbReference>
<organism evidence="8 9">
    <name type="scientific">Cymbomonas tetramitiformis</name>
    <dbReference type="NCBI Taxonomy" id="36881"/>
    <lineage>
        <taxon>Eukaryota</taxon>
        <taxon>Viridiplantae</taxon>
        <taxon>Chlorophyta</taxon>
        <taxon>Pyramimonadophyceae</taxon>
        <taxon>Pyramimonadales</taxon>
        <taxon>Pyramimonadaceae</taxon>
        <taxon>Cymbomonas</taxon>
    </lineage>
</organism>
<dbReference type="InterPro" id="IPR016197">
    <property type="entry name" value="Chromo-like_dom_sf"/>
</dbReference>
<dbReference type="GO" id="GO:0005634">
    <property type="term" value="C:nucleus"/>
    <property type="evidence" value="ECO:0007669"/>
    <property type="project" value="UniProtKB-SubCell"/>
</dbReference>
<evidence type="ECO:0000256" key="4">
    <source>
        <dbReference type="ARBA" id="ARBA00023163"/>
    </source>
</evidence>
<evidence type="ECO:0000313" key="9">
    <source>
        <dbReference type="Proteomes" id="UP001190700"/>
    </source>
</evidence>
<evidence type="ECO:0000256" key="3">
    <source>
        <dbReference type="ARBA" id="ARBA00023015"/>
    </source>
</evidence>
<dbReference type="InterPro" id="IPR000953">
    <property type="entry name" value="Chromo/chromo_shadow_dom"/>
</dbReference>
<keyword evidence="5" id="KW-0539">Nucleus</keyword>
<evidence type="ECO:0000256" key="6">
    <source>
        <dbReference type="SAM" id="MobiDB-lite"/>
    </source>
</evidence>
<dbReference type="EMBL" id="LGRX02011861">
    <property type="protein sequence ID" value="KAK3268386.1"/>
    <property type="molecule type" value="Genomic_DNA"/>
</dbReference>
<evidence type="ECO:0000256" key="1">
    <source>
        <dbReference type="ARBA" id="ARBA00004123"/>
    </source>
</evidence>
<dbReference type="InterPro" id="IPR008676">
    <property type="entry name" value="MRG"/>
</dbReference>
<dbReference type="InterPro" id="IPR038217">
    <property type="entry name" value="MRG_C_sf"/>
</dbReference>
<keyword evidence="9" id="KW-1185">Reference proteome</keyword>
<feature type="region of interest" description="Disordered" evidence="6">
    <location>
        <begin position="93"/>
        <end position="149"/>
    </location>
</feature>
<evidence type="ECO:0000256" key="5">
    <source>
        <dbReference type="ARBA" id="ARBA00023242"/>
    </source>
</evidence>
<feature type="compositionally biased region" description="Basic and acidic residues" evidence="6">
    <location>
        <begin position="115"/>
        <end position="135"/>
    </location>
</feature>
<name>A0AAE0G027_9CHLO</name>
<dbReference type="Gene3D" id="1.10.274.30">
    <property type="entry name" value="MRG domain"/>
    <property type="match status" value="1"/>
</dbReference>
<dbReference type="Pfam" id="PF22732">
    <property type="entry name" value="MSL3_chromo-like"/>
    <property type="match status" value="1"/>
</dbReference>
<dbReference type="SMART" id="SM00298">
    <property type="entry name" value="CHROMO"/>
    <property type="match status" value="1"/>
</dbReference>
<dbReference type="GO" id="GO:0006325">
    <property type="term" value="P:chromatin organization"/>
    <property type="evidence" value="ECO:0007669"/>
    <property type="project" value="UniProtKB-KW"/>
</dbReference>
<gene>
    <name evidence="8" type="ORF">CYMTET_23111</name>
</gene>
<dbReference type="PIRSF" id="PIRSF038133">
    <property type="entry name" value="HAT_Nua4_EAF3/MRG15"/>
    <property type="match status" value="1"/>
</dbReference>
<dbReference type="Gene3D" id="2.30.30.140">
    <property type="match status" value="1"/>
</dbReference>
<reference evidence="8 9" key="1">
    <citation type="journal article" date="2015" name="Genome Biol. Evol.">
        <title>Comparative Genomics of a Bacterivorous Green Alga Reveals Evolutionary Causalities and Consequences of Phago-Mixotrophic Mode of Nutrition.</title>
        <authorList>
            <person name="Burns J.A."/>
            <person name="Paasch A."/>
            <person name="Narechania A."/>
            <person name="Kim E."/>
        </authorList>
    </citation>
    <scope>NUCLEOTIDE SEQUENCE [LARGE SCALE GENOMIC DNA]</scope>
    <source>
        <strain evidence="8 9">PLY_AMNH</strain>
    </source>
</reference>
<evidence type="ECO:0000313" key="8">
    <source>
        <dbReference type="EMBL" id="KAK3268386.1"/>
    </source>
</evidence>
<protein>
    <recommendedName>
        <fullName evidence="7">Chromo domain-containing protein</fullName>
    </recommendedName>
</protein>
<feature type="compositionally biased region" description="Basic and acidic residues" evidence="6">
    <location>
        <begin position="93"/>
        <end position="108"/>
    </location>
</feature>
<proteinExistence type="predicted"/>
<keyword evidence="3" id="KW-0805">Transcription regulation</keyword>
<dbReference type="InterPro" id="IPR053820">
    <property type="entry name" value="MSL3_chromo-like"/>
</dbReference>
<dbReference type="GO" id="GO:0006355">
    <property type="term" value="P:regulation of DNA-templated transcription"/>
    <property type="evidence" value="ECO:0007669"/>
    <property type="project" value="InterPro"/>
</dbReference>
<accession>A0AAE0G027</accession>
<evidence type="ECO:0000259" key="7">
    <source>
        <dbReference type="SMART" id="SM00298"/>
    </source>
</evidence>
<dbReference type="GO" id="GO:0000123">
    <property type="term" value="C:histone acetyltransferase complex"/>
    <property type="evidence" value="ECO:0007669"/>
    <property type="project" value="TreeGrafter"/>
</dbReference>
<dbReference type="InterPro" id="IPR026541">
    <property type="entry name" value="MRG_dom"/>
</dbReference>
<dbReference type="Pfam" id="PF05712">
    <property type="entry name" value="MRG"/>
    <property type="match status" value="1"/>
</dbReference>
<dbReference type="AlphaFoldDB" id="A0AAE0G027"/>
<sequence length="297" mass="34696">MNQETGEAKTSKENPRRHFEEGDRVLVPDGKQLYEARILECEKNEGHWEYYVHYQGWNKKWDEWLAAKLVLPDTAETRLRQQQKITELEELEKGKNKDKVSKNTEVKKDKKKREHKNDEADTSTKRRKTELPMADKDEDGEASRDGTSGPIKLVLPAALKKQLVHEWECITREGKLVPLPREPCVNVILEEYVRSKGARRDKVLQEVVTGVRTYFDKALKPVLLYKVERDQCEQALQDGTPCEIYGAEHLLRLFVKMPQLLTGYQLEKAAIEALQDHLGDIIRHLQRRQQSYFTNYQ</sequence>
<keyword evidence="4" id="KW-0804">Transcription</keyword>
<keyword evidence="2" id="KW-0156">Chromatin regulator</keyword>
<evidence type="ECO:0000256" key="2">
    <source>
        <dbReference type="ARBA" id="ARBA00022853"/>
    </source>
</evidence>
<dbReference type="SUPFAM" id="SSF54160">
    <property type="entry name" value="Chromo domain-like"/>
    <property type="match status" value="1"/>
</dbReference>
<feature type="region of interest" description="Disordered" evidence="6">
    <location>
        <begin position="1"/>
        <end position="24"/>
    </location>
</feature>
<dbReference type="PANTHER" id="PTHR10880">
    <property type="entry name" value="MORTALITY FACTOR 4-LIKE PROTEIN"/>
    <property type="match status" value="1"/>
</dbReference>
<dbReference type="PROSITE" id="PS51640">
    <property type="entry name" value="MRG"/>
    <property type="match status" value="1"/>
</dbReference>
<dbReference type="PANTHER" id="PTHR10880:SF15">
    <property type="entry name" value="MSL COMPLEX SUBUNIT 3"/>
    <property type="match status" value="1"/>
</dbReference>
<comment type="subcellular location">
    <subcellularLocation>
        <location evidence="1">Nucleus</location>
    </subcellularLocation>
</comment>
<feature type="domain" description="Chromo" evidence="7">
    <location>
        <begin position="33"/>
        <end position="83"/>
    </location>
</feature>